<name>M0AKK7_NATA1</name>
<proteinExistence type="predicted"/>
<accession>M0AKK7</accession>
<feature type="transmembrane region" description="Helical" evidence="1">
    <location>
        <begin position="12"/>
        <end position="37"/>
    </location>
</feature>
<feature type="transmembrane region" description="Helical" evidence="1">
    <location>
        <begin position="43"/>
        <end position="62"/>
    </location>
</feature>
<evidence type="ECO:0000313" key="2">
    <source>
        <dbReference type="EMBL" id="ELY99250.1"/>
    </source>
</evidence>
<dbReference type="Proteomes" id="UP000011554">
    <property type="component" value="Unassembled WGS sequence"/>
</dbReference>
<dbReference type="PATRIC" id="fig|29540.5.peg.3138"/>
<comment type="caution">
    <text evidence="2">The sequence shown here is derived from an EMBL/GenBank/DDBJ whole genome shotgun (WGS) entry which is preliminary data.</text>
</comment>
<evidence type="ECO:0000256" key="1">
    <source>
        <dbReference type="SAM" id="Phobius"/>
    </source>
</evidence>
<dbReference type="AlphaFoldDB" id="M0AKK7"/>
<keyword evidence="1" id="KW-0812">Transmembrane</keyword>
<protein>
    <submittedName>
        <fullName evidence="2">Uncharacterized protein</fullName>
    </submittedName>
</protein>
<keyword evidence="1" id="KW-0472">Membrane</keyword>
<dbReference type="EMBL" id="AOIO01000034">
    <property type="protein sequence ID" value="ELY99250.1"/>
    <property type="molecule type" value="Genomic_DNA"/>
</dbReference>
<organism evidence="2 3">
    <name type="scientific">Natrialba asiatica (strain ATCC 700177 / DSM 12278 / JCM 9576 / FERM P-10747 / NBRC 102637 / 172P1)</name>
    <dbReference type="NCBI Taxonomy" id="29540"/>
    <lineage>
        <taxon>Archaea</taxon>
        <taxon>Methanobacteriati</taxon>
        <taxon>Methanobacteriota</taxon>
        <taxon>Stenosarchaea group</taxon>
        <taxon>Halobacteria</taxon>
        <taxon>Halobacteriales</taxon>
        <taxon>Natrialbaceae</taxon>
        <taxon>Natrialba</taxon>
    </lineage>
</organism>
<keyword evidence="1" id="KW-1133">Transmembrane helix</keyword>
<keyword evidence="3" id="KW-1185">Reference proteome</keyword>
<evidence type="ECO:0000313" key="3">
    <source>
        <dbReference type="Proteomes" id="UP000011554"/>
    </source>
</evidence>
<dbReference type="RefSeq" id="WP_006110153.1">
    <property type="nucleotide sequence ID" value="NZ_AOIO01000034.1"/>
</dbReference>
<reference evidence="2 3" key="1">
    <citation type="journal article" date="2014" name="PLoS Genet.">
        <title>Phylogenetically driven sequencing of extremely halophilic archaea reveals strategies for static and dynamic osmo-response.</title>
        <authorList>
            <person name="Becker E.A."/>
            <person name="Seitzer P.M."/>
            <person name="Tritt A."/>
            <person name="Larsen D."/>
            <person name="Krusor M."/>
            <person name="Yao A.I."/>
            <person name="Wu D."/>
            <person name="Madern D."/>
            <person name="Eisen J.A."/>
            <person name="Darling A.E."/>
            <person name="Facciotti M.T."/>
        </authorList>
    </citation>
    <scope>NUCLEOTIDE SEQUENCE [LARGE SCALE GENOMIC DNA]</scope>
    <source>
        <strain evidence="2 3">DSM 12278</strain>
    </source>
</reference>
<gene>
    <name evidence="2" type="ORF">C481_15405</name>
</gene>
<sequence>MEIDLVQYRLLTVLVAVAANALVRVVVLSVIAVFASFVPLGGVSAIGSSFLGAVGATAVYGVKSG</sequence>